<gene>
    <name evidence="1" type="ORF">MW084_05825</name>
</gene>
<accession>A0ABY4TEW1</accession>
<evidence type="ECO:0000313" key="1">
    <source>
        <dbReference type="EMBL" id="URN15550.1"/>
    </source>
</evidence>
<evidence type="ECO:0000313" key="2">
    <source>
        <dbReference type="Proteomes" id="UP001056383"/>
    </source>
</evidence>
<sequence length="202" mass="22169">MRPYVWRDACSQMYVVNRPSGQVPPPPFVQDARGWVRALGGVAGGDALMEVSVQATGEETVVLHGLHVRMVERGEPLPWNAYVMGVGCGGEMRLASFDVNLDAARPRAVPVAGLQGDREIPASDFPYKVSRNDPQMLRVTAHTLGHFVRWYLELEWSSEGRRGTLLIDDRGRPFATSAVTGRPAFAYPLGGSEWIPHGEDEG</sequence>
<organism evidence="1 2">
    <name type="scientific">Streptomyces sudanensis</name>
    <dbReference type="NCBI Taxonomy" id="436397"/>
    <lineage>
        <taxon>Bacteria</taxon>
        <taxon>Bacillati</taxon>
        <taxon>Actinomycetota</taxon>
        <taxon>Actinomycetes</taxon>
        <taxon>Kitasatosporales</taxon>
        <taxon>Streptomycetaceae</taxon>
        <taxon>Streptomyces</taxon>
    </lineage>
</organism>
<dbReference type="RefSeq" id="WP_275563500.1">
    <property type="nucleotide sequence ID" value="NZ_CP095474.1"/>
</dbReference>
<reference evidence="1" key="1">
    <citation type="submission" date="2022-04" db="EMBL/GenBank/DDBJ databases">
        <title>Systematic whole-genome sequencing reveals an unexpected diversity among actinomycetoma pathogens and provides insights into their antibacterial susceptibilities.</title>
        <authorList>
            <person name="Watson A.K."/>
            <person name="Kepplinger B."/>
            <person name="Bakhiet S.M."/>
            <person name="Mhmoud N.A."/>
            <person name="Chapman J."/>
            <person name="Allenby N."/>
            <person name="Mickiewicz K."/>
            <person name="Goodfellow M."/>
            <person name="Fahal A.H."/>
            <person name="Errington J."/>
        </authorList>
    </citation>
    <scope>NUCLEOTIDE SEQUENCE</scope>
    <source>
        <strain evidence="1">SD 504</strain>
    </source>
</reference>
<dbReference type="Proteomes" id="UP001056383">
    <property type="component" value="Chromosome"/>
</dbReference>
<name>A0ABY4TEW1_9ACTN</name>
<keyword evidence="2" id="KW-1185">Reference proteome</keyword>
<proteinExistence type="predicted"/>
<dbReference type="EMBL" id="CP095474">
    <property type="protein sequence ID" value="URN15550.1"/>
    <property type="molecule type" value="Genomic_DNA"/>
</dbReference>
<protein>
    <submittedName>
        <fullName evidence="1">Uncharacterized protein</fullName>
    </submittedName>
</protein>